<feature type="transmembrane region" description="Helical" evidence="1">
    <location>
        <begin position="124"/>
        <end position="142"/>
    </location>
</feature>
<dbReference type="Proteomes" id="UP001589776">
    <property type="component" value="Unassembled WGS sequence"/>
</dbReference>
<feature type="domain" description="GGDEF" evidence="2">
    <location>
        <begin position="235"/>
        <end position="366"/>
    </location>
</feature>
<dbReference type="Gene3D" id="3.30.70.270">
    <property type="match status" value="1"/>
</dbReference>
<evidence type="ECO:0000313" key="3">
    <source>
        <dbReference type="EMBL" id="MFC0216539.1"/>
    </source>
</evidence>
<dbReference type="NCBIfam" id="TIGR00254">
    <property type="entry name" value="GGDEF"/>
    <property type="match status" value="1"/>
</dbReference>
<name>A0ABV6DV66_9BACL</name>
<dbReference type="RefSeq" id="WP_377474826.1">
    <property type="nucleotide sequence ID" value="NZ_JBHLWN010000122.1"/>
</dbReference>
<keyword evidence="1" id="KW-1133">Transmembrane helix</keyword>
<gene>
    <name evidence="3" type="ORF">ACFFK0_29510</name>
</gene>
<comment type="caution">
    <text evidence="3">The sequence shown here is derived from an EMBL/GenBank/DDBJ whole genome shotgun (WGS) entry which is preliminary data.</text>
</comment>
<accession>A0ABV6DV66</accession>
<feature type="transmembrane region" description="Helical" evidence="1">
    <location>
        <begin position="102"/>
        <end position="119"/>
    </location>
</feature>
<dbReference type="InterPro" id="IPR043128">
    <property type="entry name" value="Rev_trsase/Diguanyl_cyclase"/>
</dbReference>
<proteinExistence type="predicted"/>
<feature type="transmembrane region" description="Helical" evidence="1">
    <location>
        <begin position="54"/>
        <end position="72"/>
    </location>
</feature>
<feature type="transmembrane region" description="Helical" evidence="1">
    <location>
        <begin position="20"/>
        <end position="39"/>
    </location>
</feature>
<feature type="transmembrane region" description="Helical" evidence="1">
    <location>
        <begin position="79"/>
        <end position="96"/>
    </location>
</feature>
<evidence type="ECO:0000259" key="2">
    <source>
        <dbReference type="PROSITE" id="PS50887"/>
    </source>
</evidence>
<dbReference type="InterPro" id="IPR050469">
    <property type="entry name" value="Diguanylate_Cyclase"/>
</dbReference>
<reference evidence="3 4" key="1">
    <citation type="submission" date="2024-09" db="EMBL/GenBank/DDBJ databases">
        <authorList>
            <person name="Sun Q."/>
            <person name="Mori K."/>
        </authorList>
    </citation>
    <scope>NUCLEOTIDE SEQUENCE [LARGE SCALE GENOMIC DNA]</scope>
    <source>
        <strain evidence="3 4">CCM 7759</strain>
    </source>
</reference>
<keyword evidence="1" id="KW-0472">Membrane</keyword>
<keyword evidence="1" id="KW-0812">Transmembrane</keyword>
<keyword evidence="4" id="KW-1185">Reference proteome</keyword>
<evidence type="ECO:0000256" key="1">
    <source>
        <dbReference type="SAM" id="Phobius"/>
    </source>
</evidence>
<dbReference type="PANTHER" id="PTHR45138">
    <property type="entry name" value="REGULATORY COMPONENTS OF SENSORY TRANSDUCTION SYSTEM"/>
    <property type="match status" value="1"/>
</dbReference>
<dbReference type="PANTHER" id="PTHR45138:SF9">
    <property type="entry name" value="DIGUANYLATE CYCLASE DGCM-RELATED"/>
    <property type="match status" value="1"/>
</dbReference>
<dbReference type="SMART" id="SM00267">
    <property type="entry name" value="GGDEF"/>
    <property type="match status" value="1"/>
</dbReference>
<evidence type="ECO:0000313" key="4">
    <source>
        <dbReference type="Proteomes" id="UP001589776"/>
    </source>
</evidence>
<dbReference type="EMBL" id="JBHLWN010000122">
    <property type="protein sequence ID" value="MFC0216539.1"/>
    <property type="molecule type" value="Genomic_DNA"/>
</dbReference>
<dbReference type="Pfam" id="PF00990">
    <property type="entry name" value="GGDEF"/>
    <property type="match status" value="1"/>
</dbReference>
<dbReference type="SUPFAM" id="SSF55073">
    <property type="entry name" value="Nucleotide cyclase"/>
    <property type="match status" value="1"/>
</dbReference>
<dbReference type="InterPro" id="IPR000160">
    <property type="entry name" value="GGDEF_dom"/>
</dbReference>
<protein>
    <submittedName>
        <fullName evidence="3">GGDEF domain-containing protein</fullName>
    </submittedName>
</protein>
<dbReference type="CDD" id="cd01949">
    <property type="entry name" value="GGDEF"/>
    <property type="match status" value="1"/>
</dbReference>
<organism evidence="3 4">
    <name type="scientific">Paenibacillus chartarius</name>
    <dbReference type="NCBI Taxonomy" id="747481"/>
    <lineage>
        <taxon>Bacteria</taxon>
        <taxon>Bacillati</taxon>
        <taxon>Bacillota</taxon>
        <taxon>Bacilli</taxon>
        <taxon>Bacillales</taxon>
        <taxon>Paenibacillaceae</taxon>
        <taxon>Paenibacillus</taxon>
    </lineage>
</organism>
<sequence>MSNQHDLGSVIWKRKILRIYRIFILFYLMGEAASFAAGWEPGLNYVITYLQDSTMIPVSTMLITLLVLELLCRYTNRNLDYIFILAAVILAGSLIITNRHIPVMQSTILVPIVLSVLYFDKVKILVTTAVSLAFMLTFYGLANQKTAAEFGPAPFSAIVICVIILACCAAGLIVINRGMELLEELREKVVCEIKLREEKAWIEEMSRTDALTGLANHKSFHDYLDHIIDSDESTPALHLALADIDNFKAINDTYGHWAGDIVLKQTAARLKETLQSSALLSRYGGEEFGILFQGMSDEEARDKLEAARIAVASIRVAEIQHQTVTISIGLYRKRVTDSKETLFKRADTALYEAKRPGKNRLCVGDGTTA</sequence>
<dbReference type="PROSITE" id="PS50887">
    <property type="entry name" value="GGDEF"/>
    <property type="match status" value="1"/>
</dbReference>
<dbReference type="InterPro" id="IPR029787">
    <property type="entry name" value="Nucleotide_cyclase"/>
</dbReference>
<feature type="transmembrane region" description="Helical" evidence="1">
    <location>
        <begin position="154"/>
        <end position="175"/>
    </location>
</feature>